<evidence type="ECO:0000313" key="1">
    <source>
        <dbReference type="EMBL" id="GAA4263435.1"/>
    </source>
</evidence>
<accession>A0ABP8DTU5</accession>
<organism evidence="1 2">
    <name type="scientific">Dactylosporangium darangshiense</name>
    <dbReference type="NCBI Taxonomy" id="579108"/>
    <lineage>
        <taxon>Bacteria</taxon>
        <taxon>Bacillati</taxon>
        <taxon>Actinomycetota</taxon>
        <taxon>Actinomycetes</taxon>
        <taxon>Micromonosporales</taxon>
        <taxon>Micromonosporaceae</taxon>
        <taxon>Dactylosporangium</taxon>
    </lineage>
</organism>
<proteinExistence type="predicted"/>
<comment type="caution">
    <text evidence="1">The sequence shown here is derived from an EMBL/GenBank/DDBJ whole genome shotgun (WGS) entry which is preliminary data.</text>
</comment>
<evidence type="ECO:0000313" key="2">
    <source>
        <dbReference type="Proteomes" id="UP001500620"/>
    </source>
</evidence>
<reference evidence="2" key="1">
    <citation type="journal article" date="2019" name="Int. J. Syst. Evol. Microbiol.">
        <title>The Global Catalogue of Microorganisms (GCM) 10K type strain sequencing project: providing services to taxonomists for standard genome sequencing and annotation.</title>
        <authorList>
            <consortium name="The Broad Institute Genomics Platform"/>
            <consortium name="The Broad Institute Genome Sequencing Center for Infectious Disease"/>
            <person name="Wu L."/>
            <person name="Ma J."/>
        </authorList>
    </citation>
    <scope>NUCLEOTIDE SEQUENCE [LARGE SCALE GENOMIC DNA]</scope>
    <source>
        <strain evidence="2">JCM 17441</strain>
    </source>
</reference>
<keyword evidence="2" id="KW-1185">Reference proteome</keyword>
<sequence length="78" mass="8513">MVAEGVVTVADGLNRAVFVTAAGLAPGCRPRRHCVSTQHNACQVLRRSATCPETAKKIQQQKTMRESDWASLQTIFLT</sequence>
<name>A0ABP8DTU5_9ACTN</name>
<protein>
    <submittedName>
        <fullName evidence="1">Uncharacterized protein</fullName>
    </submittedName>
</protein>
<dbReference type="EMBL" id="BAABAT010000069">
    <property type="protein sequence ID" value="GAA4263435.1"/>
    <property type="molecule type" value="Genomic_DNA"/>
</dbReference>
<gene>
    <name evidence="1" type="ORF">GCM10022255_107960</name>
</gene>
<dbReference type="Proteomes" id="UP001500620">
    <property type="component" value="Unassembled WGS sequence"/>
</dbReference>